<sequence length="80" mass="9642">MSNSNDKLNDFPVIRIVCKDISSTWWVKFYRSAQTASSSHIRQLYLNLTVEFYIETKNQMIFQYPNTPNDYYFHSLFARF</sequence>
<protein>
    <submittedName>
        <fullName evidence="1">Uncharacterized protein</fullName>
    </submittedName>
</protein>
<proteinExistence type="predicted"/>
<reference evidence="1" key="1">
    <citation type="journal article" date="2012" name="Nat. Genet.">
        <title>Whole-genome sequence of Schistosoma haematobium.</title>
        <authorList>
            <person name="Young N.D."/>
            <person name="Jex A.R."/>
            <person name="Li B."/>
            <person name="Liu S."/>
            <person name="Yang L."/>
            <person name="Xiong Z."/>
            <person name="Li Y."/>
            <person name="Cantacessi C."/>
            <person name="Hall R.S."/>
            <person name="Xu X."/>
            <person name="Chen F."/>
            <person name="Wu X."/>
            <person name="Zerlotini A."/>
            <person name="Oliveira G."/>
            <person name="Hofmann A."/>
            <person name="Zhang G."/>
            <person name="Fang X."/>
            <person name="Kang Y."/>
            <person name="Campbell B.E."/>
            <person name="Loukas A."/>
            <person name="Ranganathan S."/>
            <person name="Rollinson D."/>
            <person name="Rinaldi G."/>
            <person name="Brindley P.J."/>
            <person name="Yang H."/>
            <person name="Wang J."/>
            <person name="Wang J."/>
            <person name="Gasser R.B."/>
        </authorList>
    </citation>
    <scope>NUCLEOTIDE SEQUENCE [LARGE SCALE GENOMIC DNA]</scope>
</reference>
<dbReference type="EMBL" id="KL250749">
    <property type="protein sequence ID" value="KGB36164.1"/>
    <property type="molecule type" value="Genomic_DNA"/>
</dbReference>
<accession>A0A094ZSS3</accession>
<evidence type="ECO:0000313" key="1">
    <source>
        <dbReference type="EMBL" id="KGB36164.1"/>
    </source>
</evidence>
<name>A0A094ZSS3_SCHHA</name>
<dbReference type="AlphaFoldDB" id="A0A094ZSS3"/>
<organism evidence="1">
    <name type="scientific">Schistosoma haematobium</name>
    <name type="common">Blood fluke</name>
    <dbReference type="NCBI Taxonomy" id="6185"/>
    <lineage>
        <taxon>Eukaryota</taxon>
        <taxon>Metazoa</taxon>
        <taxon>Spiralia</taxon>
        <taxon>Lophotrochozoa</taxon>
        <taxon>Platyhelminthes</taxon>
        <taxon>Trematoda</taxon>
        <taxon>Digenea</taxon>
        <taxon>Strigeidida</taxon>
        <taxon>Schistosomatoidea</taxon>
        <taxon>Schistosomatidae</taxon>
        <taxon>Schistosoma</taxon>
    </lineage>
</organism>
<gene>
    <name evidence="1" type="ORF">MS3_04439</name>
</gene>